<dbReference type="STRING" id="686340.Metal_1849"/>
<dbReference type="AlphaFoldDB" id="H8GNM2"/>
<name>H8GNM2_METAL</name>
<dbReference type="EMBL" id="CM001475">
    <property type="protein sequence ID" value="EIC29615.1"/>
    <property type="molecule type" value="Genomic_DNA"/>
</dbReference>
<feature type="region of interest" description="Disordered" evidence="1">
    <location>
        <begin position="1"/>
        <end position="49"/>
    </location>
</feature>
<evidence type="ECO:0000256" key="1">
    <source>
        <dbReference type="SAM" id="MobiDB-lite"/>
    </source>
</evidence>
<dbReference type="Proteomes" id="UP000005090">
    <property type="component" value="Chromosome"/>
</dbReference>
<gene>
    <name evidence="2" type="ORF">Metal_1849</name>
</gene>
<dbReference type="eggNOG" id="ENOG5031M4W">
    <property type="taxonomic scope" value="Bacteria"/>
</dbReference>
<keyword evidence="3" id="KW-1185">Reference proteome</keyword>
<dbReference type="HOGENOM" id="CLU_1813535_0_0_6"/>
<evidence type="ECO:0000313" key="2">
    <source>
        <dbReference type="EMBL" id="EIC29615.1"/>
    </source>
</evidence>
<evidence type="ECO:0000313" key="3">
    <source>
        <dbReference type="Proteomes" id="UP000005090"/>
    </source>
</evidence>
<organism evidence="2 3">
    <name type="scientific">Methylomicrobium album BG8</name>
    <dbReference type="NCBI Taxonomy" id="686340"/>
    <lineage>
        <taxon>Bacteria</taxon>
        <taxon>Pseudomonadati</taxon>
        <taxon>Pseudomonadota</taxon>
        <taxon>Gammaproteobacteria</taxon>
        <taxon>Methylococcales</taxon>
        <taxon>Methylococcaceae</taxon>
        <taxon>Methylomicrobium</taxon>
    </lineage>
</organism>
<accession>H8GNM2</accession>
<reference evidence="2 3" key="1">
    <citation type="journal article" date="2013" name="Genome Announc.">
        <title>Genome Sequence of the Obligate Gammaproteobacterial Methanotroph Methylomicrobium album Strain BG8.</title>
        <authorList>
            <person name="Kits K.D."/>
            <person name="Kalyuzhnaya M.G."/>
            <person name="Klotz M.G."/>
            <person name="Jetten M.S."/>
            <person name="Op den Camp H.J."/>
            <person name="Vuilleumier S."/>
            <person name="Bringel F."/>
            <person name="Dispirito A.A."/>
            <person name="Murrell J.C."/>
            <person name="Bruce D."/>
            <person name="Cheng J.F."/>
            <person name="Copeland A."/>
            <person name="Goodwin L."/>
            <person name="Hauser L."/>
            <person name="Lajus A."/>
            <person name="Land M.L."/>
            <person name="Lapidus A."/>
            <person name="Lucas S."/>
            <person name="Medigue C."/>
            <person name="Pitluck S."/>
            <person name="Woyke T."/>
            <person name="Zeytun A."/>
            <person name="Stein L.Y."/>
        </authorList>
    </citation>
    <scope>NUCLEOTIDE SEQUENCE [LARGE SCALE GENOMIC DNA]</scope>
    <source>
        <strain evidence="2 3">BG8</strain>
    </source>
</reference>
<sequence>MPAETKRKVLGPPYAEVSESPPLVDPAKSRRLRGILNPENAGRPKQPETVPVAVDPDHPFDFPEDVAEDLLRARRVIDEEVDRIMRFFPEGRKKNLFKLRFGTLEEIRAMEVRAIFKRLKLDSRRANLNRLQKINYYGQKVS</sequence>
<proteinExistence type="predicted"/>
<protein>
    <submittedName>
        <fullName evidence="2">Uncharacterized protein</fullName>
    </submittedName>
</protein>